<dbReference type="CDD" id="cd00293">
    <property type="entry name" value="USP-like"/>
    <property type="match status" value="1"/>
</dbReference>
<reference evidence="3 4" key="1">
    <citation type="journal article" date="2013" name="ISME J.">
        <title>A metabolic model for members of the genus Tetrasphaera involved in enhanced biological phosphorus removal.</title>
        <authorList>
            <person name="Kristiansen R."/>
            <person name="Nguyen H.T.T."/>
            <person name="Saunders A.M."/>
            <person name="Nielsen J.L."/>
            <person name="Wimmer R."/>
            <person name="Le V.Q."/>
            <person name="McIlroy S.J."/>
            <person name="Petrovski S."/>
            <person name="Seviour R.J."/>
            <person name="Calteau A."/>
            <person name="Nielsen K.L."/>
            <person name="Nielsen P.H."/>
        </authorList>
    </citation>
    <scope>NUCLEOTIDE SEQUENCE [LARGE SCALE GENOMIC DNA]</scope>
    <source>
        <strain evidence="3 4">T1-X7</strain>
    </source>
</reference>
<dbReference type="InterPro" id="IPR014729">
    <property type="entry name" value="Rossmann-like_a/b/a_fold"/>
</dbReference>
<dbReference type="RefSeq" id="WP_048555695.1">
    <property type="nucleotide sequence ID" value="NZ_HF570958.1"/>
</dbReference>
<comment type="caution">
    <text evidence="3">The sequence shown here is derived from an EMBL/GenBank/DDBJ whole genome shotgun (WGS) entry which is preliminary data.</text>
</comment>
<comment type="similarity">
    <text evidence="1">Belongs to the universal stress protein A family.</text>
</comment>
<dbReference type="STRING" id="1194083.BN12_4030004"/>
<dbReference type="OrthoDB" id="5242641at2"/>
<dbReference type="Pfam" id="PF00582">
    <property type="entry name" value="Usp"/>
    <property type="match status" value="2"/>
</dbReference>
<sequence length="292" mass="30655">MTIIVGFSASRQGGAPVYLAAQLARNTGENVVAAAVLDRVLPPGSDPFEDEYRQHIARRALKGLEQLAERMRNDTDISVLVHESRSVPTGLLELVERYDASMVVVGSSSSGLLGRVALGSVTEALVHTAAVPVAIAPRGYPQTPLPLERLTAAYGGSADAVGLLRMTAELAKSWSVEMRIAAFTVRPPAMFAGSIEPSAETLVIREWYASAVQGACDEIAAARTTVAVDNVDIVVGAGVEWRDAVDGIAWAPGDLLLLGSGAAGVRAQVFLGSAASRILRHAPVPVIIMPRT</sequence>
<name>A0A077M4V2_9MICO</name>
<dbReference type="InterPro" id="IPR006015">
    <property type="entry name" value="Universal_stress_UspA"/>
</dbReference>
<dbReference type="Gene3D" id="3.40.50.620">
    <property type="entry name" value="HUPs"/>
    <property type="match status" value="2"/>
</dbReference>
<dbReference type="PANTHER" id="PTHR46268">
    <property type="entry name" value="STRESS RESPONSE PROTEIN NHAX"/>
    <property type="match status" value="1"/>
</dbReference>
<proteinExistence type="inferred from homology"/>
<dbReference type="PANTHER" id="PTHR46268:SF6">
    <property type="entry name" value="UNIVERSAL STRESS PROTEIN UP12"/>
    <property type="match status" value="1"/>
</dbReference>
<evidence type="ECO:0000313" key="4">
    <source>
        <dbReference type="Proteomes" id="UP000035721"/>
    </source>
</evidence>
<dbReference type="AlphaFoldDB" id="A0A077M4V2"/>
<feature type="domain" description="UspA" evidence="2">
    <location>
        <begin position="149"/>
        <end position="289"/>
    </location>
</feature>
<evidence type="ECO:0000256" key="1">
    <source>
        <dbReference type="ARBA" id="ARBA00008791"/>
    </source>
</evidence>
<keyword evidence="4" id="KW-1185">Reference proteome</keyword>
<dbReference type="Proteomes" id="UP000035721">
    <property type="component" value="Unassembled WGS sequence"/>
</dbReference>
<gene>
    <name evidence="3" type="ORF">BN12_4030004</name>
</gene>
<organism evidence="3 4">
    <name type="scientific">Nostocoides japonicum T1-X7</name>
    <dbReference type="NCBI Taxonomy" id="1194083"/>
    <lineage>
        <taxon>Bacteria</taxon>
        <taxon>Bacillati</taxon>
        <taxon>Actinomycetota</taxon>
        <taxon>Actinomycetes</taxon>
        <taxon>Micrococcales</taxon>
        <taxon>Intrasporangiaceae</taxon>
        <taxon>Nostocoides</taxon>
    </lineage>
</organism>
<evidence type="ECO:0000259" key="2">
    <source>
        <dbReference type="Pfam" id="PF00582"/>
    </source>
</evidence>
<dbReference type="EMBL" id="CAJB01000339">
    <property type="protein sequence ID" value="CCH79129.1"/>
    <property type="molecule type" value="Genomic_DNA"/>
</dbReference>
<protein>
    <submittedName>
        <fullName evidence="3">UspA domain protein</fullName>
    </submittedName>
</protein>
<evidence type="ECO:0000313" key="3">
    <source>
        <dbReference type="EMBL" id="CCH79129.1"/>
    </source>
</evidence>
<dbReference type="InterPro" id="IPR006016">
    <property type="entry name" value="UspA"/>
</dbReference>
<feature type="domain" description="UspA" evidence="2">
    <location>
        <begin position="2"/>
        <end position="136"/>
    </location>
</feature>
<dbReference type="PRINTS" id="PR01438">
    <property type="entry name" value="UNVRSLSTRESS"/>
</dbReference>
<dbReference type="SUPFAM" id="SSF52402">
    <property type="entry name" value="Adenine nucleotide alpha hydrolases-like"/>
    <property type="match status" value="2"/>
</dbReference>
<accession>A0A077M4V2</accession>